<name>A0ABT8YI45_9HYPH</name>
<dbReference type="InterPro" id="IPR027417">
    <property type="entry name" value="P-loop_NTPase"/>
</dbReference>
<sequence length="378" mass="43434">MHNRTTERNLLKRKLEAGLSIHMPAPRRIGKTWLINRLAQDLRDDGWHAVEVDVEGIRTPSEFARELCSRIEGLNTAKERFFAHARQRIGAVLAGQWGDKPMEALGKVDPIEFSAILIASLNDTHPKTAIIVDEVAYFFLALAEKDPRDANAFAYKLRAMQQQYKNVRWLITGSIGLDTIARRYGLEGAFVDFETFVLEPFKPDEARSFIRDAKIQQQITHLFDARDEDFDYMFSELGWLAPYYLKMVANEVRPSDTIPDHALPLATMRDIDAAFAKLLQPNRRSEFAVWREHVDKNLPAIDRDIAKQILGLLSRTVEGERRDTINAHLSQTQGHLSSRQTMDILSMLCNDGLIMKNGERYVFRSGLVRKYWLEYEAE</sequence>
<dbReference type="RefSeq" id="WP_304374840.1">
    <property type="nucleotide sequence ID" value="NZ_JAUOZU010000002.1"/>
</dbReference>
<dbReference type="PANTHER" id="PTHR34301:SF8">
    <property type="entry name" value="ATPASE DOMAIN-CONTAINING PROTEIN"/>
    <property type="match status" value="1"/>
</dbReference>
<dbReference type="Proteomes" id="UP001174932">
    <property type="component" value="Unassembled WGS sequence"/>
</dbReference>
<accession>A0ABT8YI45</accession>
<evidence type="ECO:0000313" key="2">
    <source>
        <dbReference type="Proteomes" id="UP001174932"/>
    </source>
</evidence>
<dbReference type="EMBL" id="JAUOZU010000002">
    <property type="protein sequence ID" value="MDO6962949.1"/>
    <property type="molecule type" value="Genomic_DNA"/>
</dbReference>
<reference evidence="1" key="2">
    <citation type="submission" date="2023-07" db="EMBL/GenBank/DDBJ databases">
        <authorList>
            <person name="Shen H."/>
        </authorList>
    </citation>
    <scope>NUCLEOTIDE SEQUENCE</scope>
    <source>
        <strain evidence="1">TNR-22</strain>
    </source>
</reference>
<gene>
    <name evidence="1" type="ORF">Q4481_03210</name>
</gene>
<dbReference type="Gene3D" id="3.40.50.300">
    <property type="entry name" value="P-loop containing nucleotide triphosphate hydrolases"/>
    <property type="match status" value="1"/>
</dbReference>
<organism evidence="1 2">
    <name type="scientific">Rhizobium alvei</name>
    <dbReference type="NCBI Taxonomy" id="1132659"/>
    <lineage>
        <taxon>Bacteria</taxon>
        <taxon>Pseudomonadati</taxon>
        <taxon>Pseudomonadota</taxon>
        <taxon>Alphaproteobacteria</taxon>
        <taxon>Hyphomicrobiales</taxon>
        <taxon>Rhizobiaceae</taxon>
        <taxon>Rhizobium/Agrobacterium group</taxon>
        <taxon>Rhizobium</taxon>
    </lineage>
</organism>
<dbReference type="PANTHER" id="PTHR34301">
    <property type="entry name" value="DNA-BINDING PROTEIN-RELATED"/>
    <property type="match status" value="1"/>
</dbReference>
<reference evidence="1" key="1">
    <citation type="journal article" date="2015" name="Int. J. Syst. Evol. Microbiol.">
        <title>Rhizobium alvei sp. nov., isolated from a freshwater river.</title>
        <authorList>
            <person name="Sheu S.Y."/>
            <person name="Huang H.W."/>
            <person name="Young C.C."/>
            <person name="Chen W.M."/>
        </authorList>
    </citation>
    <scope>NUCLEOTIDE SEQUENCE</scope>
    <source>
        <strain evidence="1">TNR-22</strain>
    </source>
</reference>
<proteinExistence type="predicted"/>
<evidence type="ECO:0008006" key="3">
    <source>
        <dbReference type="Google" id="ProtNLM"/>
    </source>
</evidence>
<evidence type="ECO:0000313" key="1">
    <source>
        <dbReference type="EMBL" id="MDO6962949.1"/>
    </source>
</evidence>
<protein>
    <recommendedName>
        <fullName evidence="3">ATPase</fullName>
    </recommendedName>
</protein>
<comment type="caution">
    <text evidence="1">The sequence shown here is derived from an EMBL/GenBank/DDBJ whole genome shotgun (WGS) entry which is preliminary data.</text>
</comment>
<dbReference type="SUPFAM" id="SSF52540">
    <property type="entry name" value="P-loop containing nucleoside triphosphate hydrolases"/>
    <property type="match status" value="1"/>
</dbReference>
<keyword evidence="2" id="KW-1185">Reference proteome</keyword>